<accession>A0A1G9SKJ6</accession>
<name>A0A1G9SKJ6_ALLAB</name>
<dbReference type="OrthoDB" id="3253635at2"/>
<keyword evidence="3 5" id="KW-1133">Transmembrane helix</keyword>
<sequence>MSTQNNTTRRPSRAPFHDTSPAEKALAVLRIATGFLFLWAFVDKLFGLGYATPSAKAWLSGGSPTAGYLGRVDTGPFQSALRGIAGAWWADWLFMLGLAGVGVAVLLGVGLRVAAVAGTVMMLLMWVAEWPLAQVTATGAPSGSTNPLVDYHVIYALVLIALAATHAGTTWGLGRAWESRELVRRHGWLA</sequence>
<evidence type="ECO:0000313" key="6">
    <source>
        <dbReference type="EMBL" id="SDM35315.1"/>
    </source>
</evidence>
<proteinExistence type="predicted"/>
<dbReference type="EMBL" id="LT629701">
    <property type="protein sequence ID" value="SDM35315.1"/>
    <property type="molecule type" value="Genomic_DNA"/>
</dbReference>
<dbReference type="eggNOG" id="ENOG502ZZP3">
    <property type="taxonomic scope" value="Bacteria"/>
</dbReference>
<evidence type="ECO:0000256" key="1">
    <source>
        <dbReference type="ARBA" id="ARBA00004141"/>
    </source>
</evidence>
<dbReference type="STRING" id="211114.SAMN04489726_1206"/>
<feature type="transmembrane region" description="Helical" evidence="5">
    <location>
        <begin position="86"/>
        <end position="107"/>
    </location>
</feature>
<evidence type="ECO:0000256" key="4">
    <source>
        <dbReference type="ARBA" id="ARBA00023136"/>
    </source>
</evidence>
<evidence type="ECO:0000256" key="3">
    <source>
        <dbReference type="ARBA" id="ARBA00022989"/>
    </source>
</evidence>
<evidence type="ECO:0000256" key="5">
    <source>
        <dbReference type="SAM" id="Phobius"/>
    </source>
</evidence>
<evidence type="ECO:0000256" key="2">
    <source>
        <dbReference type="ARBA" id="ARBA00022692"/>
    </source>
</evidence>
<feature type="transmembrane region" description="Helical" evidence="5">
    <location>
        <begin position="21"/>
        <end position="42"/>
    </location>
</feature>
<keyword evidence="7" id="KW-1185">Reference proteome</keyword>
<dbReference type="Proteomes" id="UP000183376">
    <property type="component" value="Chromosome I"/>
</dbReference>
<dbReference type="Pfam" id="PF07681">
    <property type="entry name" value="DoxX"/>
    <property type="match status" value="1"/>
</dbReference>
<gene>
    <name evidence="6" type="ORF">SAMN04489726_1206</name>
</gene>
<organism evidence="6 7">
    <name type="scientific">Allokutzneria albata</name>
    <name type="common">Kibdelosporangium albatum</name>
    <dbReference type="NCBI Taxonomy" id="211114"/>
    <lineage>
        <taxon>Bacteria</taxon>
        <taxon>Bacillati</taxon>
        <taxon>Actinomycetota</taxon>
        <taxon>Actinomycetes</taxon>
        <taxon>Pseudonocardiales</taxon>
        <taxon>Pseudonocardiaceae</taxon>
        <taxon>Allokutzneria</taxon>
    </lineage>
</organism>
<feature type="transmembrane region" description="Helical" evidence="5">
    <location>
        <begin position="114"/>
        <end position="133"/>
    </location>
</feature>
<keyword evidence="2 5" id="KW-0812">Transmembrane</keyword>
<evidence type="ECO:0000313" key="7">
    <source>
        <dbReference type="Proteomes" id="UP000183376"/>
    </source>
</evidence>
<protein>
    <submittedName>
        <fullName evidence="6">Thiosulfate dehydrogenase [quinone] large subunit</fullName>
    </submittedName>
</protein>
<dbReference type="RefSeq" id="WP_030432414.1">
    <property type="nucleotide sequence ID" value="NZ_JOEF01000026.1"/>
</dbReference>
<dbReference type="InterPro" id="IPR032808">
    <property type="entry name" value="DoxX"/>
</dbReference>
<reference evidence="6 7" key="1">
    <citation type="submission" date="2016-10" db="EMBL/GenBank/DDBJ databases">
        <authorList>
            <person name="de Groot N.N."/>
        </authorList>
    </citation>
    <scope>NUCLEOTIDE SEQUENCE [LARGE SCALE GENOMIC DNA]</scope>
    <source>
        <strain evidence="6 7">DSM 44149</strain>
    </source>
</reference>
<dbReference type="GO" id="GO:0016020">
    <property type="term" value="C:membrane"/>
    <property type="evidence" value="ECO:0007669"/>
    <property type="project" value="UniProtKB-SubCell"/>
</dbReference>
<dbReference type="AlphaFoldDB" id="A0A1G9SKJ6"/>
<comment type="subcellular location">
    <subcellularLocation>
        <location evidence="1">Membrane</location>
        <topology evidence="1">Multi-pass membrane protein</topology>
    </subcellularLocation>
</comment>
<keyword evidence="4 5" id="KW-0472">Membrane</keyword>
<feature type="transmembrane region" description="Helical" evidence="5">
    <location>
        <begin position="153"/>
        <end position="174"/>
    </location>
</feature>